<accession>A7SX93</accession>
<keyword evidence="4" id="KW-1185">Reference proteome</keyword>
<dbReference type="eggNOG" id="KOG2119">
    <property type="taxonomic scope" value="Eukaryota"/>
</dbReference>
<dbReference type="HOGENOM" id="CLU_006322_1_0_1"/>
<dbReference type="SUPFAM" id="SSF48208">
    <property type="entry name" value="Six-hairpin glycosidases"/>
    <property type="match status" value="1"/>
</dbReference>
<dbReference type="EMBL" id="DS469882">
    <property type="protein sequence ID" value="EDO31657.1"/>
    <property type="molecule type" value="Genomic_DNA"/>
</dbReference>
<dbReference type="STRING" id="45351.A7SX93"/>
<dbReference type="GO" id="GO:0004348">
    <property type="term" value="F:glucosylceramidase activity"/>
    <property type="evidence" value="ECO:0007669"/>
    <property type="project" value="InterPro"/>
</dbReference>
<dbReference type="InParanoid" id="A7SX93"/>
<organism evidence="3 4">
    <name type="scientific">Nematostella vectensis</name>
    <name type="common">Starlet sea anemone</name>
    <dbReference type="NCBI Taxonomy" id="45351"/>
    <lineage>
        <taxon>Eukaryota</taxon>
        <taxon>Metazoa</taxon>
        <taxon>Cnidaria</taxon>
        <taxon>Anthozoa</taxon>
        <taxon>Hexacorallia</taxon>
        <taxon>Actiniaria</taxon>
        <taxon>Edwardsiidae</taxon>
        <taxon>Nematostella</taxon>
    </lineage>
</organism>
<evidence type="ECO:0008006" key="5">
    <source>
        <dbReference type="Google" id="ProtNLM"/>
    </source>
</evidence>
<dbReference type="FunFam" id="1.50.10.10:FF:000006">
    <property type="entry name" value="Non-lysosomal glucosylceramidase"/>
    <property type="match status" value="1"/>
</dbReference>
<dbReference type="GO" id="GO:0005975">
    <property type="term" value="P:carbohydrate metabolic process"/>
    <property type="evidence" value="ECO:0007669"/>
    <property type="project" value="InterPro"/>
</dbReference>
<dbReference type="InterPro" id="IPR012341">
    <property type="entry name" value="6hp_glycosidase-like_sf"/>
</dbReference>
<feature type="domain" description="Glycosyl-hydrolase family 116 N-terminal" evidence="2">
    <location>
        <begin position="29"/>
        <end position="343"/>
    </location>
</feature>
<dbReference type="Gene3D" id="1.50.10.10">
    <property type="match status" value="1"/>
</dbReference>
<dbReference type="GO" id="GO:0016020">
    <property type="term" value="C:membrane"/>
    <property type="evidence" value="ECO:0007669"/>
    <property type="project" value="InterPro"/>
</dbReference>
<dbReference type="OMA" id="HDLGAPN"/>
<evidence type="ECO:0000259" key="2">
    <source>
        <dbReference type="Pfam" id="PF12215"/>
    </source>
</evidence>
<dbReference type="AlphaFoldDB" id="A7SX93"/>
<evidence type="ECO:0000313" key="4">
    <source>
        <dbReference type="Proteomes" id="UP000001593"/>
    </source>
</evidence>
<protein>
    <recommendedName>
        <fullName evidence="5">Glucosylceramidase</fullName>
    </recommendedName>
</protein>
<dbReference type="PANTHER" id="PTHR12654">
    <property type="entry name" value="BILE ACID BETA-GLUCOSIDASE-RELATED"/>
    <property type="match status" value="1"/>
</dbReference>
<dbReference type="GO" id="GO:0008422">
    <property type="term" value="F:beta-glucosidase activity"/>
    <property type="evidence" value="ECO:0000318"/>
    <property type="project" value="GO_Central"/>
</dbReference>
<dbReference type="Pfam" id="PF04685">
    <property type="entry name" value="DUF608"/>
    <property type="match status" value="1"/>
</dbReference>
<evidence type="ECO:0000259" key="1">
    <source>
        <dbReference type="Pfam" id="PF04685"/>
    </source>
</evidence>
<name>A7SX93_NEMVE</name>
<dbReference type="Proteomes" id="UP000001593">
    <property type="component" value="Unassembled WGS sequence"/>
</dbReference>
<dbReference type="InterPro" id="IPR008928">
    <property type="entry name" value="6-hairpin_glycosidase_sf"/>
</dbReference>
<dbReference type="InterPro" id="IPR006775">
    <property type="entry name" value="GH116_catalytic"/>
</dbReference>
<gene>
    <name evidence="3" type="ORF">NEMVEDRAFT_v1g194441</name>
</gene>
<proteinExistence type="predicted"/>
<dbReference type="InterPro" id="IPR014551">
    <property type="entry name" value="B_Glucosidase_GBA2-typ"/>
</dbReference>
<sequence length="783" mass="88656">MKYATKEKKNGRVPYIDPLAANPCRQVYGVPLGGIGCGTIGRGWRGEFNRWQLTPGIYSYNYVEANQFVVCVRKKGRTTYQAVLSPNRPNGVLCGRSLQGWNWGFSGSNAVYHALYPRAWTRYELPGQDIILVCRQVSPVFPHDYKDTSLPVAVFIWSIENNNNEEVEVSIMFSFENGDGTQDLTAGHYNESADTTGSNTTCDVTGVLLHHKHHKLPYTLAIAAKALHKKELVTVTTKTWFDSRTPCRRVWNDLMDDGKLNSSTEPSPPSRSDQSLCAAVAATTTVAARSRGELEFALAWDMPVIYFGNSKKRHYRYYTRYFGHQGNAGPALCSHALMSYPDWETKIEAWQKPILQDESLPNWYKSALFNELYFVADGGTVWLDVRSESGTSKGTADIVRKIGRFAYLEGHEYRMYNTYDVHFYASFALAMLWPKLQLSLQYDMAHAVNVSDNQVVMTMMNGHYCRKKVPGCIPHDIGDPSEAPWDHVNAYHIHDTSKWKDLNLKFVLQVYRDYVFTNDVYYLQDMWPITKTVMTKSMTYDSDGDGLIENSGLADQTFDAWPVTGPSAYCGGLWLAALRVMAEIATILDFPDERGKYEKILARGKKAYERLLWNGKYYNYDSSTSKYHNSIMADQLSGQWYLHACDLAQTSNDRVFPSENVISALRTVFNFNVMKFQEGTMGAVNGIRPDGQLDTSSLQAEEVWTGVTYAVAASMIQEGLVDEGFKTASGIYNTCFERLGMNFQTPEAIVANGNYRSLAYMRPLSIWAMQWALEKRKNKRESS</sequence>
<dbReference type="PANTHER" id="PTHR12654:SF0">
    <property type="entry name" value="NON-LYSOSOMAL GLUCOSYLCERAMIDASE"/>
    <property type="match status" value="1"/>
</dbReference>
<dbReference type="PhylomeDB" id="A7SX93"/>
<dbReference type="InterPro" id="IPR052566">
    <property type="entry name" value="Non-lysos_glucosylceramidase"/>
</dbReference>
<dbReference type="GO" id="GO:0006680">
    <property type="term" value="P:glucosylceramide catabolic process"/>
    <property type="evidence" value="ECO:0007669"/>
    <property type="project" value="InterPro"/>
</dbReference>
<evidence type="ECO:0000313" key="3">
    <source>
        <dbReference type="EMBL" id="EDO31657.1"/>
    </source>
</evidence>
<feature type="non-terminal residue" evidence="3">
    <location>
        <position position="783"/>
    </location>
</feature>
<dbReference type="Pfam" id="PF12215">
    <property type="entry name" value="Glyco_hydr_116N"/>
    <property type="match status" value="1"/>
</dbReference>
<reference evidence="3 4" key="1">
    <citation type="journal article" date="2007" name="Science">
        <title>Sea anemone genome reveals ancestral eumetazoan gene repertoire and genomic organization.</title>
        <authorList>
            <person name="Putnam N.H."/>
            <person name="Srivastava M."/>
            <person name="Hellsten U."/>
            <person name="Dirks B."/>
            <person name="Chapman J."/>
            <person name="Salamov A."/>
            <person name="Terry A."/>
            <person name="Shapiro H."/>
            <person name="Lindquist E."/>
            <person name="Kapitonov V.V."/>
            <person name="Jurka J."/>
            <person name="Genikhovich G."/>
            <person name="Grigoriev I.V."/>
            <person name="Lucas S.M."/>
            <person name="Steele R.E."/>
            <person name="Finnerty J.R."/>
            <person name="Technau U."/>
            <person name="Martindale M.Q."/>
            <person name="Rokhsar D.S."/>
        </authorList>
    </citation>
    <scope>NUCLEOTIDE SEQUENCE [LARGE SCALE GENOMIC DNA]</scope>
    <source>
        <strain evidence="4">CH2 X CH6</strain>
    </source>
</reference>
<dbReference type="InterPro" id="IPR024462">
    <property type="entry name" value="GH116_N"/>
</dbReference>
<dbReference type="PIRSF" id="PIRSF028944">
    <property type="entry name" value="Beta_gluc_GBA2"/>
    <property type="match status" value="1"/>
</dbReference>
<feature type="domain" description="Glycosyl-hydrolase family 116 catalytic region" evidence="1">
    <location>
        <begin position="403"/>
        <end position="769"/>
    </location>
</feature>